<feature type="transmembrane region" description="Helical" evidence="1">
    <location>
        <begin position="33"/>
        <end position="50"/>
    </location>
</feature>
<evidence type="ECO:0000313" key="3">
    <source>
        <dbReference type="Proteomes" id="UP000240009"/>
    </source>
</evidence>
<evidence type="ECO:0000256" key="1">
    <source>
        <dbReference type="SAM" id="Phobius"/>
    </source>
</evidence>
<feature type="transmembrane region" description="Helical" evidence="1">
    <location>
        <begin position="112"/>
        <end position="131"/>
    </location>
</feature>
<protein>
    <submittedName>
        <fullName evidence="2">Uncharacterized protein</fullName>
    </submittedName>
</protein>
<organism evidence="2 3">
    <name type="scientific">Blastopirellula marina</name>
    <dbReference type="NCBI Taxonomy" id="124"/>
    <lineage>
        <taxon>Bacteria</taxon>
        <taxon>Pseudomonadati</taxon>
        <taxon>Planctomycetota</taxon>
        <taxon>Planctomycetia</taxon>
        <taxon>Pirellulales</taxon>
        <taxon>Pirellulaceae</taxon>
        <taxon>Blastopirellula</taxon>
    </lineage>
</organism>
<sequence length="140" mass="15079">MNNFQLSIRELCVYIACIAITLACVVSDSEAGFVVMCAACGIALILILAVSPRSFMISYGIAFMVVAAAIILLDQLATPAVSNLLHYRMLPPMSFNSSGNDVGTVADENRKVTLIIGLVIWIPFVVARVRWGIKGNEDSI</sequence>
<keyword evidence="1" id="KW-0812">Transmembrane</keyword>
<reference evidence="2 3" key="1">
    <citation type="submission" date="2018-02" db="EMBL/GenBank/DDBJ databases">
        <title>Comparative genomes isolates from brazilian mangrove.</title>
        <authorList>
            <person name="Araujo J.E."/>
            <person name="Taketani R.G."/>
            <person name="Silva M.C.P."/>
            <person name="Loureco M.V."/>
            <person name="Andreote F.D."/>
        </authorList>
    </citation>
    <scope>NUCLEOTIDE SEQUENCE [LARGE SCALE GENOMIC DNA]</scope>
    <source>
        <strain evidence="2 3">HEX-2 MGV</strain>
    </source>
</reference>
<name>A0A2S8EZS3_9BACT</name>
<dbReference type="AlphaFoldDB" id="A0A2S8EZS3"/>
<dbReference type="EMBL" id="PUIA01000081">
    <property type="protein sequence ID" value="PQO25371.1"/>
    <property type="molecule type" value="Genomic_DNA"/>
</dbReference>
<proteinExistence type="predicted"/>
<dbReference type="RefSeq" id="WP_105358670.1">
    <property type="nucleotide sequence ID" value="NZ_PUIA01000081.1"/>
</dbReference>
<dbReference type="Proteomes" id="UP000240009">
    <property type="component" value="Unassembled WGS sequence"/>
</dbReference>
<keyword evidence="1" id="KW-0472">Membrane</keyword>
<comment type="caution">
    <text evidence="2">The sequence shown here is derived from an EMBL/GenBank/DDBJ whole genome shotgun (WGS) entry which is preliminary data.</text>
</comment>
<keyword evidence="1" id="KW-1133">Transmembrane helix</keyword>
<feature type="transmembrane region" description="Helical" evidence="1">
    <location>
        <begin position="6"/>
        <end position="26"/>
    </location>
</feature>
<gene>
    <name evidence="2" type="ORF">C5Y96_23815</name>
</gene>
<accession>A0A2S8EZS3</accession>
<feature type="transmembrane region" description="Helical" evidence="1">
    <location>
        <begin position="56"/>
        <end position="73"/>
    </location>
</feature>
<evidence type="ECO:0000313" key="2">
    <source>
        <dbReference type="EMBL" id="PQO25371.1"/>
    </source>
</evidence>